<reference evidence="1 2" key="2">
    <citation type="submission" date="2018-03" db="EMBL/GenBank/DDBJ databases">
        <authorList>
            <person name="Keele B.F."/>
        </authorList>
    </citation>
    <scope>NUCLEOTIDE SEQUENCE [LARGE SCALE GENOMIC DNA]</scope>
    <source>
        <strain evidence="1 2">CCALA 016</strain>
    </source>
</reference>
<dbReference type="GO" id="GO:0046872">
    <property type="term" value="F:metal ion binding"/>
    <property type="evidence" value="ECO:0007669"/>
    <property type="project" value="InterPro"/>
</dbReference>
<proteinExistence type="predicted"/>
<accession>A0A2T1M1N7</accession>
<protein>
    <submittedName>
        <fullName evidence="1">Heavy metal transport/detoxification protein</fullName>
    </submittedName>
</protein>
<sequence>MALKLNVPTLDNSDAADTIKSVILSSEPDTKIDVDLDSKTITLDGEASEETYKQLIEAAGYNISTK</sequence>
<evidence type="ECO:0000313" key="2">
    <source>
        <dbReference type="Proteomes" id="UP000239001"/>
    </source>
</evidence>
<name>A0A2T1M1N7_9CHRO</name>
<organism evidence="1 2">
    <name type="scientific">Aphanothece hegewaldii CCALA 016</name>
    <dbReference type="NCBI Taxonomy" id="2107694"/>
    <lineage>
        <taxon>Bacteria</taxon>
        <taxon>Bacillati</taxon>
        <taxon>Cyanobacteriota</taxon>
        <taxon>Cyanophyceae</taxon>
        <taxon>Oscillatoriophycideae</taxon>
        <taxon>Chroococcales</taxon>
        <taxon>Aphanothecaceae</taxon>
        <taxon>Aphanothece</taxon>
    </lineage>
</organism>
<comment type="caution">
    <text evidence="1">The sequence shown here is derived from an EMBL/GenBank/DDBJ whole genome shotgun (WGS) entry which is preliminary data.</text>
</comment>
<keyword evidence="2" id="KW-1185">Reference proteome</keyword>
<evidence type="ECO:0000313" key="1">
    <source>
        <dbReference type="EMBL" id="PSF38613.1"/>
    </source>
</evidence>
<dbReference type="Gene3D" id="3.30.70.100">
    <property type="match status" value="1"/>
</dbReference>
<dbReference type="Proteomes" id="UP000239001">
    <property type="component" value="Unassembled WGS sequence"/>
</dbReference>
<dbReference type="EMBL" id="PXOH01000003">
    <property type="protein sequence ID" value="PSF38613.1"/>
    <property type="molecule type" value="Genomic_DNA"/>
</dbReference>
<dbReference type="SUPFAM" id="SSF55008">
    <property type="entry name" value="HMA, heavy metal-associated domain"/>
    <property type="match status" value="1"/>
</dbReference>
<reference evidence="1 2" key="1">
    <citation type="submission" date="2018-03" db="EMBL/GenBank/DDBJ databases">
        <title>The ancient ancestry and fast evolution of plastids.</title>
        <authorList>
            <person name="Moore K.R."/>
            <person name="Magnabosco C."/>
            <person name="Momper L."/>
            <person name="Gold D.A."/>
            <person name="Bosak T."/>
            <person name="Fournier G.P."/>
        </authorList>
    </citation>
    <scope>NUCLEOTIDE SEQUENCE [LARGE SCALE GENOMIC DNA]</scope>
    <source>
        <strain evidence="1 2">CCALA 016</strain>
    </source>
</reference>
<dbReference type="RefSeq" id="WP_106455536.1">
    <property type="nucleotide sequence ID" value="NZ_PXOH01000003.1"/>
</dbReference>
<dbReference type="AlphaFoldDB" id="A0A2T1M1N7"/>
<dbReference type="OrthoDB" id="516025at2"/>
<gene>
    <name evidence="1" type="ORF">C7H19_03650</name>
</gene>
<dbReference type="InterPro" id="IPR036163">
    <property type="entry name" value="HMA_dom_sf"/>
</dbReference>